<keyword evidence="3" id="KW-1185">Reference proteome</keyword>
<evidence type="ECO:0000313" key="3">
    <source>
        <dbReference type="Proteomes" id="UP000256913"/>
    </source>
</evidence>
<sequence length="30" mass="3252">MAGEYTVLEALGGDAGKQPNPTADRTRFER</sequence>
<dbReference type="AlphaFoldDB" id="A0A3D9ZLQ6"/>
<dbReference type="EMBL" id="QUMQ01000001">
    <property type="protein sequence ID" value="REF97524.1"/>
    <property type="molecule type" value="Genomic_DNA"/>
</dbReference>
<evidence type="ECO:0000256" key="1">
    <source>
        <dbReference type="SAM" id="MobiDB-lite"/>
    </source>
</evidence>
<accession>A0A3D9ZLQ6</accession>
<comment type="caution">
    <text evidence="2">The sequence shown here is derived from an EMBL/GenBank/DDBJ whole genome shotgun (WGS) entry which is preliminary data.</text>
</comment>
<feature type="region of interest" description="Disordered" evidence="1">
    <location>
        <begin position="1"/>
        <end position="30"/>
    </location>
</feature>
<protein>
    <submittedName>
        <fullName evidence="2">Uncharacterized protein</fullName>
    </submittedName>
</protein>
<gene>
    <name evidence="2" type="ORF">DFJ67_3526</name>
</gene>
<dbReference type="Proteomes" id="UP000256913">
    <property type="component" value="Unassembled WGS sequence"/>
</dbReference>
<name>A0A3D9ZLQ6_9ACTN</name>
<evidence type="ECO:0000313" key="2">
    <source>
        <dbReference type="EMBL" id="REF97524.1"/>
    </source>
</evidence>
<organism evidence="2 3">
    <name type="scientific">Asanoa ferruginea</name>
    <dbReference type="NCBI Taxonomy" id="53367"/>
    <lineage>
        <taxon>Bacteria</taxon>
        <taxon>Bacillati</taxon>
        <taxon>Actinomycetota</taxon>
        <taxon>Actinomycetes</taxon>
        <taxon>Micromonosporales</taxon>
        <taxon>Micromonosporaceae</taxon>
        <taxon>Asanoa</taxon>
    </lineage>
</organism>
<reference evidence="2 3" key="1">
    <citation type="submission" date="2018-08" db="EMBL/GenBank/DDBJ databases">
        <title>Sequencing the genomes of 1000 actinobacteria strains.</title>
        <authorList>
            <person name="Klenk H.-P."/>
        </authorList>
    </citation>
    <scope>NUCLEOTIDE SEQUENCE [LARGE SCALE GENOMIC DNA]</scope>
    <source>
        <strain evidence="2 3">DSM 44099</strain>
    </source>
</reference>
<proteinExistence type="predicted"/>